<evidence type="ECO:0008006" key="4">
    <source>
        <dbReference type="Google" id="ProtNLM"/>
    </source>
</evidence>
<sequence length="132" mass="14534">MQIQLEFQIYYLLTGLAGGLLRGIVGIMKQTNNPDEFKIHWKYFGLTMLVSGIVGVVSGLIADGDWRISLLAGYAGTDFLESLYRLRFPQMFNIAQTVKTVTEENVNGKVTTQTVTPVTAPVANHEAIPATK</sequence>
<gene>
    <name evidence="2" type="ORF">COT52_01130</name>
</gene>
<organism evidence="2 3">
    <name type="scientific">candidate division WWE3 bacterium CG08_land_8_20_14_0_20_43_13</name>
    <dbReference type="NCBI Taxonomy" id="1975087"/>
    <lineage>
        <taxon>Bacteria</taxon>
        <taxon>Katanobacteria</taxon>
    </lineage>
</organism>
<accession>A0A2H0X7P2</accession>
<protein>
    <recommendedName>
        <fullName evidence="4">Holin</fullName>
    </recommendedName>
</protein>
<name>A0A2H0X7P2_UNCKA</name>
<evidence type="ECO:0000313" key="3">
    <source>
        <dbReference type="Proteomes" id="UP000231414"/>
    </source>
</evidence>
<feature type="transmembrane region" description="Helical" evidence="1">
    <location>
        <begin position="9"/>
        <end position="28"/>
    </location>
</feature>
<feature type="transmembrane region" description="Helical" evidence="1">
    <location>
        <begin position="40"/>
        <end position="62"/>
    </location>
</feature>
<dbReference type="EMBL" id="PEYW01000014">
    <property type="protein sequence ID" value="PIS20946.1"/>
    <property type="molecule type" value="Genomic_DNA"/>
</dbReference>
<proteinExistence type="predicted"/>
<comment type="caution">
    <text evidence="2">The sequence shown here is derived from an EMBL/GenBank/DDBJ whole genome shotgun (WGS) entry which is preliminary data.</text>
</comment>
<evidence type="ECO:0000256" key="1">
    <source>
        <dbReference type="SAM" id="Phobius"/>
    </source>
</evidence>
<keyword evidence="1" id="KW-1133">Transmembrane helix</keyword>
<reference evidence="3" key="1">
    <citation type="submission" date="2017-09" db="EMBL/GenBank/DDBJ databases">
        <title>Depth-based differentiation of microbial function through sediment-hosted aquifers and enrichment of novel symbionts in the deep terrestrial subsurface.</title>
        <authorList>
            <person name="Probst A.J."/>
            <person name="Ladd B."/>
            <person name="Jarett J.K."/>
            <person name="Geller-Mcgrath D.E."/>
            <person name="Sieber C.M.K."/>
            <person name="Emerson J.B."/>
            <person name="Anantharaman K."/>
            <person name="Thomas B.C."/>
            <person name="Malmstrom R."/>
            <person name="Stieglmeier M."/>
            <person name="Klingl A."/>
            <person name="Woyke T."/>
            <person name="Ryan C.M."/>
            <person name="Banfield J.F."/>
        </authorList>
    </citation>
    <scope>NUCLEOTIDE SEQUENCE [LARGE SCALE GENOMIC DNA]</scope>
</reference>
<keyword evidence="1" id="KW-0812">Transmembrane</keyword>
<keyword evidence="1" id="KW-0472">Membrane</keyword>
<dbReference type="Proteomes" id="UP000231414">
    <property type="component" value="Unassembled WGS sequence"/>
</dbReference>
<dbReference type="AlphaFoldDB" id="A0A2H0X7P2"/>
<evidence type="ECO:0000313" key="2">
    <source>
        <dbReference type="EMBL" id="PIS20946.1"/>
    </source>
</evidence>